<name>A0A6C0ALC9_9ZZZZ</name>
<organism evidence="1">
    <name type="scientific">viral metagenome</name>
    <dbReference type="NCBI Taxonomy" id="1070528"/>
    <lineage>
        <taxon>unclassified sequences</taxon>
        <taxon>metagenomes</taxon>
        <taxon>organismal metagenomes</taxon>
    </lineage>
</organism>
<dbReference type="AlphaFoldDB" id="A0A6C0ALC9"/>
<reference evidence="1" key="1">
    <citation type="journal article" date="2020" name="Nature">
        <title>Giant virus diversity and host interactions through global metagenomics.</title>
        <authorList>
            <person name="Schulz F."/>
            <person name="Roux S."/>
            <person name="Paez-Espino D."/>
            <person name="Jungbluth S."/>
            <person name="Walsh D.A."/>
            <person name="Denef V.J."/>
            <person name="McMahon K.D."/>
            <person name="Konstantinidis K.T."/>
            <person name="Eloe-Fadrosh E.A."/>
            <person name="Kyrpides N.C."/>
            <person name="Woyke T."/>
        </authorList>
    </citation>
    <scope>NUCLEOTIDE SEQUENCE</scope>
    <source>
        <strain evidence="1">GVMAG-S-1039698-54</strain>
    </source>
</reference>
<dbReference type="EMBL" id="MN740676">
    <property type="protein sequence ID" value="QHS80283.1"/>
    <property type="molecule type" value="Genomic_DNA"/>
</dbReference>
<evidence type="ECO:0000313" key="1">
    <source>
        <dbReference type="EMBL" id="QHS80283.1"/>
    </source>
</evidence>
<sequence length="56" mass="6537">MNSLIEEYKASLNDKEKVVLEIAEYKLETSFDIVESIGFKNWLKSKKKLSDNINNE</sequence>
<proteinExistence type="predicted"/>
<protein>
    <submittedName>
        <fullName evidence="1">Uncharacterized protein</fullName>
    </submittedName>
</protein>
<accession>A0A6C0ALC9</accession>